<feature type="signal peptide" evidence="9">
    <location>
        <begin position="1"/>
        <end position="21"/>
    </location>
</feature>
<evidence type="ECO:0000256" key="8">
    <source>
        <dbReference type="PIRSR" id="PIRSR000862-1"/>
    </source>
</evidence>
<dbReference type="FunFam" id="3.40.50.1820:FF:000021">
    <property type="entry name" value="Lipase"/>
    <property type="match status" value="1"/>
</dbReference>
<dbReference type="AlphaFoldDB" id="A0AAN9VUD5"/>
<keyword evidence="6" id="KW-0325">Glycoprotein</keyword>
<comment type="caution">
    <text evidence="11">The sequence shown here is derived from an EMBL/GenBank/DDBJ whole genome shotgun (WGS) entry which is preliminary data.</text>
</comment>
<protein>
    <recommendedName>
        <fullName evidence="7">Lipase</fullName>
    </recommendedName>
</protein>
<feature type="active site" description="Nucleophile" evidence="8">
    <location>
        <position position="175"/>
    </location>
</feature>
<feature type="domain" description="Partial AB-hydrolase lipase" evidence="10">
    <location>
        <begin position="39"/>
        <end position="99"/>
    </location>
</feature>
<reference evidence="11 12" key="1">
    <citation type="submission" date="2024-03" db="EMBL/GenBank/DDBJ databases">
        <title>The genome assembly and annotation of the cricket Gryllus longicercus Weissman &amp; Gray.</title>
        <authorList>
            <person name="Szrajer S."/>
            <person name="Gray D."/>
            <person name="Ylla G."/>
        </authorList>
    </citation>
    <scope>NUCLEOTIDE SEQUENCE [LARGE SCALE GENOMIC DNA]</scope>
    <source>
        <strain evidence="11">DAG 2021-001</strain>
        <tissue evidence="11">Whole body minus gut</tissue>
    </source>
</reference>
<keyword evidence="2 9" id="KW-0732">Signal</keyword>
<evidence type="ECO:0000256" key="7">
    <source>
        <dbReference type="PIRNR" id="PIRNR000862"/>
    </source>
</evidence>
<dbReference type="Gene3D" id="3.40.50.1820">
    <property type="entry name" value="alpha/beta hydrolase"/>
    <property type="match status" value="1"/>
</dbReference>
<evidence type="ECO:0000256" key="4">
    <source>
        <dbReference type="ARBA" id="ARBA00022963"/>
    </source>
</evidence>
<evidence type="ECO:0000256" key="9">
    <source>
        <dbReference type="SAM" id="SignalP"/>
    </source>
</evidence>
<gene>
    <name evidence="11" type="ORF">R5R35_001792</name>
</gene>
<accession>A0AAN9VUD5</accession>
<keyword evidence="5" id="KW-0443">Lipid metabolism</keyword>
<dbReference type="EMBL" id="JAZDUA010000036">
    <property type="protein sequence ID" value="KAK7871600.1"/>
    <property type="molecule type" value="Genomic_DNA"/>
</dbReference>
<dbReference type="Pfam" id="PF04083">
    <property type="entry name" value="Abhydro_lipase"/>
    <property type="match status" value="1"/>
</dbReference>
<keyword evidence="4 7" id="KW-0442">Lipid degradation</keyword>
<sequence length="404" mass="44857">MGASATHSVLLLLLLVAAAAANQLGRTTQLQEDAVLTCPELITKYGYPVETHEVITDDGYILTLFRIPYGRDSATKTANPKPAYVQHGLLSSSDDWIIAGPDKAFGYILADAGYDVWLGNARGNKWSRRHVSLDPEKAAFWDFSWHEMGIYDLPAVIDYILATTGTKQLHYVGHSMGTTMFYVMGSERPEYNAKIRGAFTMAPVAFQANSKTPFIKTLSVAGKQLKVLSKLMGINEFLPNTELNAVMGEKLCRDTAPTQAVCSNVIFLVAGFDSEQLNTTMLPVLMAHFPSGASTKNFLHYAQSIKSGKFRQYDYGSIKNLKKYGSLKPPAYNLNKITAPVALHYADNDWLAVPKDVAKLHAKLPNLIGKFRVPFSKFNHMDFIIAIDANELLYDLVIRLMNRY</sequence>
<evidence type="ECO:0000259" key="10">
    <source>
        <dbReference type="Pfam" id="PF04083"/>
    </source>
</evidence>
<dbReference type="GO" id="GO:0016788">
    <property type="term" value="F:hydrolase activity, acting on ester bonds"/>
    <property type="evidence" value="ECO:0007669"/>
    <property type="project" value="InterPro"/>
</dbReference>
<evidence type="ECO:0000256" key="6">
    <source>
        <dbReference type="ARBA" id="ARBA00023180"/>
    </source>
</evidence>
<dbReference type="Proteomes" id="UP001378592">
    <property type="component" value="Unassembled WGS sequence"/>
</dbReference>
<feature type="active site" description="Charge relay system" evidence="8">
    <location>
        <position position="380"/>
    </location>
</feature>
<dbReference type="InterPro" id="IPR025483">
    <property type="entry name" value="Lipase_euk"/>
</dbReference>
<dbReference type="SUPFAM" id="SSF53474">
    <property type="entry name" value="alpha/beta-Hydrolases"/>
    <property type="match status" value="1"/>
</dbReference>
<name>A0AAN9VUD5_9ORTH</name>
<evidence type="ECO:0000256" key="3">
    <source>
        <dbReference type="ARBA" id="ARBA00022801"/>
    </source>
</evidence>
<dbReference type="InterPro" id="IPR029058">
    <property type="entry name" value="AB_hydrolase_fold"/>
</dbReference>
<evidence type="ECO:0000256" key="1">
    <source>
        <dbReference type="ARBA" id="ARBA00010701"/>
    </source>
</evidence>
<dbReference type="PIRSF" id="PIRSF000862">
    <property type="entry name" value="Steryl_ester_lip"/>
    <property type="match status" value="1"/>
</dbReference>
<evidence type="ECO:0000313" key="11">
    <source>
        <dbReference type="EMBL" id="KAK7871600.1"/>
    </source>
</evidence>
<dbReference type="InterPro" id="IPR006693">
    <property type="entry name" value="AB_hydrolase_lipase"/>
</dbReference>
<organism evidence="11 12">
    <name type="scientific">Gryllus longicercus</name>
    <dbReference type="NCBI Taxonomy" id="2509291"/>
    <lineage>
        <taxon>Eukaryota</taxon>
        <taxon>Metazoa</taxon>
        <taxon>Ecdysozoa</taxon>
        <taxon>Arthropoda</taxon>
        <taxon>Hexapoda</taxon>
        <taxon>Insecta</taxon>
        <taxon>Pterygota</taxon>
        <taxon>Neoptera</taxon>
        <taxon>Polyneoptera</taxon>
        <taxon>Orthoptera</taxon>
        <taxon>Ensifera</taxon>
        <taxon>Gryllidea</taxon>
        <taxon>Grylloidea</taxon>
        <taxon>Gryllidae</taxon>
        <taxon>Gryllinae</taxon>
        <taxon>Gryllus</taxon>
    </lineage>
</organism>
<evidence type="ECO:0000256" key="2">
    <source>
        <dbReference type="ARBA" id="ARBA00022729"/>
    </source>
</evidence>
<keyword evidence="3 7" id="KW-0378">Hydrolase</keyword>
<evidence type="ECO:0000256" key="5">
    <source>
        <dbReference type="ARBA" id="ARBA00023098"/>
    </source>
</evidence>
<feature type="chain" id="PRO_5042827864" description="Lipase" evidence="9">
    <location>
        <begin position="22"/>
        <end position="404"/>
    </location>
</feature>
<feature type="active site" description="Charge relay system" evidence="8">
    <location>
        <position position="349"/>
    </location>
</feature>
<proteinExistence type="inferred from homology"/>
<keyword evidence="12" id="KW-1185">Reference proteome</keyword>
<comment type="similarity">
    <text evidence="1 7">Belongs to the AB hydrolase superfamily. Lipase family.</text>
</comment>
<dbReference type="GO" id="GO:0016042">
    <property type="term" value="P:lipid catabolic process"/>
    <property type="evidence" value="ECO:0007669"/>
    <property type="project" value="UniProtKB-KW"/>
</dbReference>
<evidence type="ECO:0000313" key="12">
    <source>
        <dbReference type="Proteomes" id="UP001378592"/>
    </source>
</evidence>
<dbReference type="PANTHER" id="PTHR11005">
    <property type="entry name" value="LYSOSOMAL ACID LIPASE-RELATED"/>
    <property type="match status" value="1"/>
</dbReference>